<feature type="transmembrane region" description="Helical" evidence="1">
    <location>
        <begin position="150"/>
        <end position="171"/>
    </location>
</feature>
<name>A0A9Q4CEU8_9CORY</name>
<keyword evidence="1" id="KW-1133">Transmembrane helix</keyword>
<protein>
    <submittedName>
        <fullName evidence="3">Multidrug ABC transporter permease</fullName>
    </submittedName>
</protein>
<gene>
    <name evidence="2" type="ORF">JIM95_02020</name>
    <name evidence="3" type="ORF">OS123_09915</name>
</gene>
<dbReference type="EMBL" id="JAENIP010000007">
    <property type="protein sequence ID" value="MBK1843356.1"/>
    <property type="molecule type" value="Genomic_DNA"/>
</dbReference>
<proteinExistence type="predicted"/>
<reference evidence="3" key="2">
    <citation type="submission" date="2022-11" db="EMBL/GenBank/DDBJ databases">
        <title>Corynebacterium sp. isolated from Penguins.</title>
        <authorList>
            <person name="Sedlar K."/>
            <person name="Svec P."/>
        </authorList>
    </citation>
    <scope>NUCLEOTIDE SEQUENCE</scope>
    <source>
        <strain evidence="3">P5875</strain>
    </source>
</reference>
<organism evidence="3 5">
    <name type="scientific">Corynebacterium antarcticum</name>
    <dbReference type="NCBI Taxonomy" id="2800405"/>
    <lineage>
        <taxon>Bacteria</taxon>
        <taxon>Bacillati</taxon>
        <taxon>Actinomycetota</taxon>
        <taxon>Actinomycetes</taxon>
        <taxon>Mycobacteriales</taxon>
        <taxon>Corynebacteriaceae</taxon>
        <taxon>Corynebacterium</taxon>
    </lineage>
</organism>
<reference evidence="2" key="1">
    <citation type="submission" date="2021-01" db="EMBL/GenBank/DDBJ databases">
        <title>Characterization of Corynebacterium spp. from penguins.</title>
        <authorList>
            <person name="Svec P."/>
        </authorList>
    </citation>
    <scope>NUCLEOTIDE SEQUENCE</scope>
    <source>
        <strain evidence="2">CCM 8835</strain>
    </source>
</reference>
<evidence type="ECO:0000313" key="3">
    <source>
        <dbReference type="EMBL" id="MCX7538847.1"/>
    </source>
</evidence>
<sequence>MFPRILAAEWIKLYSTKAFWWTSVLFLFFSIGTSALFVFGTQRLDGQEDAFLPPEILVTGIASFGFLVLMIQSVMVVTGEYRHSVVQSTFQACPNRTPVVIAKLLLYTVIASALTYIGVLGAFYIAKLVATDASAATLDIWGGEQSRRIMWTYPLSAALLMVFSQSIGWIVRQTAGAIAILFLWYFALEGIINVAIPKVGEDIYKFAPFNNFNAFVQNQATEAPWGVTGSVWYFAAWALGLLVIATVLVNVRDA</sequence>
<feature type="transmembrane region" description="Helical" evidence="1">
    <location>
        <begin position="20"/>
        <end position="40"/>
    </location>
</feature>
<evidence type="ECO:0000313" key="5">
    <source>
        <dbReference type="Proteomes" id="UP001070238"/>
    </source>
</evidence>
<accession>A0A9Q4CEU8</accession>
<dbReference type="EMBL" id="JAPMKX010000004">
    <property type="protein sequence ID" value="MCX7538847.1"/>
    <property type="molecule type" value="Genomic_DNA"/>
</dbReference>
<feature type="transmembrane region" description="Helical" evidence="1">
    <location>
        <begin position="56"/>
        <end position="77"/>
    </location>
</feature>
<dbReference type="Proteomes" id="UP000650005">
    <property type="component" value="Unassembled WGS sequence"/>
</dbReference>
<dbReference type="Proteomes" id="UP001070238">
    <property type="component" value="Unassembled WGS sequence"/>
</dbReference>
<dbReference type="RefSeq" id="WP_200256478.1">
    <property type="nucleotide sequence ID" value="NZ_JAENIP020000004.1"/>
</dbReference>
<evidence type="ECO:0000256" key="1">
    <source>
        <dbReference type="SAM" id="Phobius"/>
    </source>
</evidence>
<keyword evidence="4" id="KW-1185">Reference proteome</keyword>
<keyword evidence="1" id="KW-0472">Membrane</keyword>
<feature type="transmembrane region" description="Helical" evidence="1">
    <location>
        <begin position="104"/>
        <end position="130"/>
    </location>
</feature>
<evidence type="ECO:0000313" key="2">
    <source>
        <dbReference type="EMBL" id="MBK1843356.1"/>
    </source>
</evidence>
<keyword evidence="1" id="KW-0812">Transmembrane</keyword>
<dbReference type="AlphaFoldDB" id="A0A9Q4CEU8"/>
<comment type="caution">
    <text evidence="3">The sequence shown here is derived from an EMBL/GenBank/DDBJ whole genome shotgun (WGS) entry which is preliminary data.</text>
</comment>
<evidence type="ECO:0000313" key="4">
    <source>
        <dbReference type="Proteomes" id="UP000650005"/>
    </source>
</evidence>
<feature type="transmembrane region" description="Helical" evidence="1">
    <location>
        <begin position="231"/>
        <end position="251"/>
    </location>
</feature>
<feature type="transmembrane region" description="Helical" evidence="1">
    <location>
        <begin position="178"/>
        <end position="196"/>
    </location>
</feature>